<reference evidence="3" key="1">
    <citation type="submission" date="2021-01" db="EMBL/GenBank/DDBJ databases">
        <authorList>
            <person name="Corre E."/>
            <person name="Pelletier E."/>
            <person name="Niang G."/>
            <person name="Scheremetjew M."/>
            <person name="Finn R."/>
            <person name="Kale V."/>
            <person name="Holt S."/>
            <person name="Cochrane G."/>
            <person name="Meng A."/>
            <person name="Brown T."/>
            <person name="Cohen L."/>
        </authorList>
    </citation>
    <scope>NUCLEOTIDE SEQUENCE</scope>
    <source>
        <strain evidence="3">CCMP1897</strain>
    </source>
</reference>
<dbReference type="PANTHER" id="PTHR44920">
    <property type="entry name" value="RHODANESE-LIKE DOMAIN-CONTAINING PROTEIN 14, CHLOROPLASTIC-RELATED"/>
    <property type="match status" value="1"/>
</dbReference>
<dbReference type="AlphaFoldDB" id="A0A7S3UD24"/>
<proteinExistence type="predicted"/>
<dbReference type="InterPro" id="IPR043186">
    <property type="entry name" value="Str14"/>
</dbReference>
<dbReference type="InterPro" id="IPR036873">
    <property type="entry name" value="Rhodanese-like_dom_sf"/>
</dbReference>
<evidence type="ECO:0000259" key="2">
    <source>
        <dbReference type="PROSITE" id="PS50206"/>
    </source>
</evidence>
<dbReference type="EMBL" id="HBIS01005265">
    <property type="protein sequence ID" value="CAE0610921.1"/>
    <property type="molecule type" value="Transcribed_RNA"/>
</dbReference>
<dbReference type="PROSITE" id="PS50206">
    <property type="entry name" value="RHODANESE_3"/>
    <property type="match status" value="1"/>
</dbReference>
<feature type="compositionally biased region" description="Basic residues" evidence="1">
    <location>
        <begin position="10"/>
        <end position="22"/>
    </location>
</feature>
<dbReference type="Pfam" id="PF00581">
    <property type="entry name" value="Rhodanese"/>
    <property type="match status" value="1"/>
</dbReference>
<feature type="region of interest" description="Disordered" evidence="1">
    <location>
        <begin position="1"/>
        <end position="33"/>
    </location>
</feature>
<dbReference type="CDD" id="cd00158">
    <property type="entry name" value="RHOD"/>
    <property type="match status" value="1"/>
</dbReference>
<dbReference type="GO" id="GO:0009507">
    <property type="term" value="C:chloroplast"/>
    <property type="evidence" value="ECO:0007669"/>
    <property type="project" value="TreeGrafter"/>
</dbReference>
<evidence type="ECO:0000256" key="1">
    <source>
        <dbReference type="SAM" id="MobiDB-lite"/>
    </source>
</evidence>
<evidence type="ECO:0000313" key="3">
    <source>
        <dbReference type="EMBL" id="CAE0610921.1"/>
    </source>
</evidence>
<organism evidence="3">
    <name type="scientific">Picocystis salinarum</name>
    <dbReference type="NCBI Taxonomy" id="88271"/>
    <lineage>
        <taxon>Eukaryota</taxon>
        <taxon>Viridiplantae</taxon>
        <taxon>Chlorophyta</taxon>
        <taxon>Picocystophyceae</taxon>
        <taxon>Picocystales</taxon>
        <taxon>Picocystaceae</taxon>
        <taxon>Picocystis</taxon>
    </lineage>
</organism>
<dbReference type="Gene3D" id="3.40.250.10">
    <property type="entry name" value="Rhodanese-like domain"/>
    <property type="match status" value="1"/>
</dbReference>
<dbReference type="InterPro" id="IPR001763">
    <property type="entry name" value="Rhodanese-like_dom"/>
</dbReference>
<dbReference type="PANTHER" id="PTHR44920:SF2">
    <property type="entry name" value="RHODANESE DOMAIN-CONTAINING PROTEIN"/>
    <property type="match status" value="1"/>
</dbReference>
<accession>A0A7S3UD24</accession>
<dbReference type="SMART" id="SM00450">
    <property type="entry name" value="RHOD"/>
    <property type="match status" value="1"/>
</dbReference>
<feature type="domain" description="Rhodanese" evidence="2">
    <location>
        <begin position="81"/>
        <end position="228"/>
    </location>
</feature>
<gene>
    <name evidence="3" type="ORF">PSAL00342_LOCUS4756</name>
</gene>
<name>A0A7S3UD24_9CHLO</name>
<dbReference type="SUPFAM" id="SSF52821">
    <property type="entry name" value="Rhodanese/Cell cycle control phosphatase"/>
    <property type="match status" value="1"/>
</dbReference>
<protein>
    <recommendedName>
        <fullName evidence="2">Rhodanese domain-containing protein</fullName>
    </recommendedName>
</protein>
<sequence>MATSTQTTHHVLHGGWTKKREKRQATWSARKRTSSRNVKVMVEAWAGQKSLQRLRMKELMQTLEDARVRPIAPMNAREAHGNDRCVLVDVRPWEEYRGGWAQGAHNVPLFRRIQGWEPDKVARRAAFLAFGVLQGTEENPEFLKQAEEAIQNTEGISTVNNTEKEVVLMCLGGTWPRLDATMDTSVKNGKITRSLQAAYTLVEAGFERVRVLDGGVRAWYEAGLDMECEEAWSDEWNIES</sequence>